<protein>
    <submittedName>
        <fullName evidence="1">Uncharacterized protein</fullName>
    </submittedName>
</protein>
<proteinExistence type="predicted"/>
<sequence>MNLKLQYQVFDSPGRPARDADVTLAQYLTGIIKLSRRPDQQAEEVDKLQVPDKRRNLGEHTEILGVYLLDNGKLYCSNIPSVTQMGNPRSNLSVLLGRSTGSLSPPEENYPMHTPFICQANDFCSHIFTLSPALYSIQRFQEDAKPKKKLNNDENDYKLYFTWICSTGLFRKEKEVCAMDVSKLPSTSMKDKDETEEAGFS</sequence>
<evidence type="ECO:0000313" key="2">
    <source>
        <dbReference type="Proteomes" id="UP001145742"/>
    </source>
</evidence>
<name>A0ABQ9DBW9_9PASS</name>
<evidence type="ECO:0000313" key="1">
    <source>
        <dbReference type="EMBL" id="KAJ7418523.1"/>
    </source>
</evidence>
<accession>A0ABQ9DBW9</accession>
<reference evidence="1" key="1">
    <citation type="submission" date="2019-10" db="EMBL/GenBank/DDBJ databases">
        <authorList>
            <person name="Soares A.E.R."/>
            <person name="Aleixo A."/>
            <person name="Schneider P."/>
            <person name="Miyaki C.Y."/>
            <person name="Schneider M.P."/>
            <person name="Mello C."/>
            <person name="Vasconcelos A.T.R."/>
        </authorList>
    </citation>
    <scope>NUCLEOTIDE SEQUENCE</scope>
    <source>
        <tissue evidence="1">Muscle</tissue>
    </source>
</reference>
<organism evidence="1 2">
    <name type="scientific">Willisornis vidua</name>
    <name type="common">Xingu scale-backed antbird</name>
    <dbReference type="NCBI Taxonomy" id="1566151"/>
    <lineage>
        <taxon>Eukaryota</taxon>
        <taxon>Metazoa</taxon>
        <taxon>Chordata</taxon>
        <taxon>Craniata</taxon>
        <taxon>Vertebrata</taxon>
        <taxon>Euteleostomi</taxon>
        <taxon>Archelosauria</taxon>
        <taxon>Archosauria</taxon>
        <taxon>Dinosauria</taxon>
        <taxon>Saurischia</taxon>
        <taxon>Theropoda</taxon>
        <taxon>Coelurosauria</taxon>
        <taxon>Aves</taxon>
        <taxon>Neognathae</taxon>
        <taxon>Neoaves</taxon>
        <taxon>Telluraves</taxon>
        <taxon>Australaves</taxon>
        <taxon>Passeriformes</taxon>
        <taxon>Thamnophilidae</taxon>
        <taxon>Willisornis</taxon>
    </lineage>
</organism>
<dbReference type="EMBL" id="WHWB01033640">
    <property type="protein sequence ID" value="KAJ7418523.1"/>
    <property type="molecule type" value="Genomic_DNA"/>
</dbReference>
<comment type="caution">
    <text evidence="1">The sequence shown here is derived from an EMBL/GenBank/DDBJ whole genome shotgun (WGS) entry which is preliminary data.</text>
</comment>
<keyword evidence="2" id="KW-1185">Reference proteome</keyword>
<dbReference type="Proteomes" id="UP001145742">
    <property type="component" value="Unassembled WGS sequence"/>
</dbReference>
<gene>
    <name evidence="1" type="ORF">WISP_58541</name>
</gene>